<organism evidence="2 3">
    <name type="scientific">Amycolatopsis albispora</name>
    <dbReference type="NCBI Taxonomy" id="1804986"/>
    <lineage>
        <taxon>Bacteria</taxon>
        <taxon>Bacillati</taxon>
        <taxon>Actinomycetota</taxon>
        <taxon>Actinomycetes</taxon>
        <taxon>Pseudonocardiales</taxon>
        <taxon>Pseudonocardiaceae</taxon>
        <taxon>Amycolatopsis</taxon>
    </lineage>
</organism>
<dbReference type="OrthoDB" id="3681559at2"/>
<gene>
    <name evidence="2" type="ORF">A4R43_35150</name>
</gene>
<evidence type="ECO:0000313" key="3">
    <source>
        <dbReference type="Proteomes" id="UP000250434"/>
    </source>
</evidence>
<feature type="domain" description="SnoaL-like" evidence="1">
    <location>
        <begin position="21"/>
        <end position="118"/>
    </location>
</feature>
<dbReference type="RefSeq" id="WP_113696098.1">
    <property type="nucleotide sequence ID" value="NZ_CP015163.1"/>
</dbReference>
<evidence type="ECO:0000259" key="1">
    <source>
        <dbReference type="Pfam" id="PF12680"/>
    </source>
</evidence>
<accession>A0A344LG63</accession>
<dbReference type="KEGG" id="aab:A4R43_35150"/>
<dbReference type="InterPro" id="IPR037401">
    <property type="entry name" value="SnoaL-like"/>
</dbReference>
<reference evidence="2 3" key="1">
    <citation type="submission" date="2016-04" db="EMBL/GenBank/DDBJ databases">
        <title>Complete genome sequence and analysis of deep-sea sediment isolate, Amycolatopsis sp. WP1.</title>
        <authorList>
            <person name="Wang H."/>
            <person name="Chen S."/>
            <person name="Wu Q."/>
        </authorList>
    </citation>
    <scope>NUCLEOTIDE SEQUENCE [LARGE SCALE GENOMIC DNA]</scope>
    <source>
        <strain evidence="2 3">WP1</strain>
    </source>
</reference>
<dbReference type="Gene3D" id="3.10.450.50">
    <property type="match status" value="1"/>
</dbReference>
<dbReference type="EMBL" id="CP015163">
    <property type="protein sequence ID" value="AXB47037.1"/>
    <property type="molecule type" value="Genomic_DNA"/>
</dbReference>
<name>A0A344LG63_9PSEU</name>
<dbReference type="Pfam" id="PF12680">
    <property type="entry name" value="SnoaL_2"/>
    <property type="match status" value="1"/>
</dbReference>
<proteinExistence type="predicted"/>
<dbReference type="InterPro" id="IPR032710">
    <property type="entry name" value="NTF2-like_dom_sf"/>
</dbReference>
<dbReference type="SUPFAM" id="SSF54427">
    <property type="entry name" value="NTF2-like"/>
    <property type="match status" value="1"/>
</dbReference>
<evidence type="ECO:0000313" key="2">
    <source>
        <dbReference type="EMBL" id="AXB47037.1"/>
    </source>
</evidence>
<dbReference type="Proteomes" id="UP000250434">
    <property type="component" value="Chromosome"/>
</dbReference>
<keyword evidence="3" id="KW-1185">Reference proteome</keyword>
<sequence>MPDARETFEAMCDGWLGGPVSFDDLLAEDAVVETPFSPPGHPRRFDGKAEFVAFAERTRGELPIRFDECRNVTVHETTDPDRIVVEYELAGTVLPAGQSASAAFIGVLRVRDGRITHWREYQNTLAITEFLGGLPS</sequence>
<dbReference type="AlphaFoldDB" id="A0A344LG63"/>
<protein>
    <submittedName>
        <fullName evidence="2">PhzA/B-like protein</fullName>
    </submittedName>
</protein>